<evidence type="ECO:0000313" key="3">
    <source>
        <dbReference type="Proteomes" id="UP001163046"/>
    </source>
</evidence>
<feature type="compositionally biased region" description="Basic and acidic residues" evidence="1">
    <location>
        <begin position="252"/>
        <end position="266"/>
    </location>
</feature>
<feature type="region of interest" description="Disordered" evidence="1">
    <location>
        <begin position="288"/>
        <end position="417"/>
    </location>
</feature>
<protein>
    <submittedName>
        <fullName evidence="2">Uncharacterized protein</fullName>
    </submittedName>
</protein>
<sequence>MKTGKVQGSSPRASSCRAVQRPKQDLLLKPRQANYTLPKDGSVRGASRGEILSSATTVPRTNNTKSNDMMILEDFDSSIPIPASSSAVSQSPNEKEDINLDEAINEILEIPKSDSGASVEKISDVGTQSKQEHGEDINMDEAINEILEIPTLDSGASVEKIFDAEKPSKQEHSTKKLTLGEDINLDDAINEILEIPTLDSGASVEKISDAEKPSKQEHSTKKLMLGEDINLDDVINEILEIPTLDSGASVEKISDAEKPSNQEHSTKKLTPGEDINLDEAINEILKIPTLNSGDSEEVLSDSDRKQATKRSSMGKERKTKTSRKAATGESRDIDIKKPTAQPHSDAAVPDANASFSSIETNNCDSGWSLASGDTSRPLAAGLSLGCPAPLDTVKFPSSDTTRQQSSYPQGRGKLPPILLKEEHNVRQPHRIASRETGAPALGSLQSMATHSKIAASVTGRNSPASHEIMYKSDELELMEQILDKEESNVEKPCIRTSKETAAAPATGRNSPKNSSEIIYQSDELELMEQILDKEESNVQKPRMGLNRKTAAAKHGSLQSFATHRKAAAPVTARNSPKISSKIVQHFAELELMDQILVKEKSKVHKPRMKPNRKATAPVADRKSPKTSSENVYKSDELQLMDQILDQEESEVHKACMRPNGKAAVPTAGSLQTTGHRKPAEPVSYRKQP</sequence>
<name>A0A9W9ZEX5_9CNID</name>
<feature type="region of interest" description="Disordered" evidence="1">
    <location>
        <begin position="650"/>
        <end position="688"/>
    </location>
</feature>
<keyword evidence="3" id="KW-1185">Reference proteome</keyword>
<feature type="compositionally biased region" description="Basic residues" evidence="1">
    <location>
        <begin position="602"/>
        <end position="612"/>
    </location>
</feature>
<feature type="region of interest" description="Disordered" evidence="1">
    <location>
        <begin position="246"/>
        <end position="275"/>
    </location>
</feature>
<gene>
    <name evidence="2" type="ORF">OS493_008874</name>
</gene>
<accession>A0A9W9ZEX5</accession>
<dbReference type="AlphaFoldDB" id="A0A9W9ZEX5"/>
<feature type="compositionally biased region" description="Polar residues" evidence="1">
    <location>
        <begin position="395"/>
        <end position="408"/>
    </location>
</feature>
<dbReference type="EMBL" id="MU826353">
    <property type="protein sequence ID" value="KAJ7380417.1"/>
    <property type="molecule type" value="Genomic_DNA"/>
</dbReference>
<proteinExistence type="predicted"/>
<feature type="compositionally biased region" description="Polar residues" evidence="1">
    <location>
        <begin position="353"/>
        <end position="365"/>
    </location>
</feature>
<feature type="compositionally biased region" description="Polar residues" evidence="1">
    <location>
        <begin position="53"/>
        <end position="66"/>
    </location>
</feature>
<comment type="caution">
    <text evidence="2">The sequence shown here is derived from an EMBL/GenBank/DDBJ whole genome shotgun (WGS) entry which is preliminary data.</text>
</comment>
<organism evidence="2 3">
    <name type="scientific">Desmophyllum pertusum</name>
    <dbReference type="NCBI Taxonomy" id="174260"/>
    <lineage>
        <taxon>Eukaryota</taxon>
        <taxon>Metazoa</taxon>
        <taxon>Cnidaria</taxon>
        <taxon>Anthozoa</taxon>
        <taxon>Hexacorallia</taxon>
        <taxon>Scleractinia</taxon>
        <taxon>Caryophylliina</taxon>
        <taxon>Caryophylliidae</taxon>
        <taxon>Desmophyllum</taxon>
    </lineage>
</organism>
<feature type="region of interest" description="Disordered" evidence="1">
    <location>
        <begin position="602"/>
        <end position="633"/>
    </location>
</feature>
<feature type="compositionally biased region" description="Polar residues" evidence="1">
    <location>
        <begin position="1"/>
        <end position="13"/>
    </location>
</feature>
<feature type="region of interest" description="Disordered" evidence="1">
    <location>
        <begin position="488"/>
        <end position="515"/>
    </location>
</feature>
<evidence type="ECO:0000313" key="2">
    <source>
        <dbReference type="EMBL" id="KAJ7380417.1"/>
    </source>
</evidence>
<feature type="region of interest" description="Disordered" evidence="1">
    <location>
        <begin position="1"/>
        <end position="66"/>
    </location>
</feature>
<reference evidence="2" key="1">
    <citation type="submission" date="2023-01" db="EMBL/GenBank/DDBJ databases">
        <title>Genome assembly of the deep-sea coral Lophelia pertusa.</title>
        <authorList>
            <person name="Herrera S."/>
            <person name="Cordes E."/>
        </authorList>
    </citation>
    <scope>NUCLEOTIDE SEQUENCE</scope>
    <source>
        <strain evidence="2">USNM1676648</strain>
        <tissue evidence="2">Polyp</tissue>
    </source>
</reference>
<feature type="compositionally biased region" description="Basic and acidic residues" evidence="1">
    <location>
        <begin position="488"/>
        <end position="498"/>
    </location>
</feature>
<dbReference type="Proteomes" id="UP001163046">
    <property type="component" value="Unassembled WGS sequence"/>
</dbReference>
<evidence type="ECO:0000256" key="1">
    <source>
        <dbReference type="SAM" id="MobiDB-lite"/>
    </source>
</evidence>
<feature type="compositionally biased region" description="Basic and acidic residues" evidence="1">
    <location>
        <begin position="206"/>
        <end position="220"/>
    </location>
</feature>
<feature type="region of interest" description="Disordered" evidence="1">
    <location>
        <begin position="200"/>
        <end position="223"/>
    </location>
</feature>